<keyword evidence="4" id="KW-1185">Reference proteome</keyword>
<dbReference type="OrthoDB" id="6025008at2"/>
<dbReference type="Proteomes" id="UP000295554">
    <property type="component" value="Unassembled WGS sequence"/>
</dbReference>
<dbReference type="AlphaFoldDB" id="A0A4V2ZX38"/>
<protein>
    <submittedName>
        <fullName evidence="3">Uncharacterized protein</fullName>
    </submittedName>
</protein>
<feature type="compositionally biased region" description="Acidic residues" evidence="1">
    <location>
        <begin position="236"/>
        <end position="248"/>
    </location>
</feature>
<gene>
    <name evidence="3" type="ORF">E2F43_14280</name>
</gene>
<accession>A0A4V2ZX38</accession>
<name>A0A4V2ZX38_9GAMM</name>
<reference evidence="3 4" key="1">
    <citation type="submission" date="2019-03" db="EMBL/GenBank/DDBJ databases">
        <title>Seongchinamella monodicae gen. nov., sp. nov., a novel member of the Gammaproteobacteria isolated from a tidal mudflat of beach.</title>
        <authorList>
            <person name="Yang H.G."/>
            <person name="Kang J.W."/>
            <person name="Lee S.D."/>
        </authorList>
    </citation>
    <scope>NUCLEOTIDE SEQUENCE [LARGE SCALE GENOMIC DNA]</scope>
    <source>
        <strain evidence="3 4">GH4-78</strain>
    </source>
</reference>
<evidence type="ECO:0000313" key="4">
    <source>
        <dbReference type="Proteomes" id="UP000295554"/>
    </source>
</evidence>
<evidence type="ECO:0000313" key="3">
    <source>
        <dbReference type="EMBL" id="TDG12733.1"/>
    </source>
</evidence>
<dbReference type="RefSeq" id="WP_133213800.1">
    <property type="nucleotide sequence ID" value="NZ_SMSE01000003.1"/>
</dbReference>
<comment type="caution">
    <text evidence="3">The sequence shown here is derived from an EMBL/GenBank/DDBJ whole genome shotgun (WGS) entry which is preliminary data.</text>
</comment>
<dbReference type="EMBL" id="SMSE01000003">
    <property type="protein sequence ID" value="TDG12733.1"/>
    <property type="molecule type" value="Genomic_DNA"/>
</dbReference>
<organism evidence="3 4">
    <name type="scientific">Seongchinamella unica</name>
    <dbReference type="NCBI Taxonomy" id="2547392"/>
    <lineage>
        <taxon>Bacteria</taxon>
        <taxon>Pseudomonadati</taxon>
        <taxon>Pseudomonadota</taxon>
        <taxon>Gammaproteobacteria</taxon>
        <taxon>Cellvibrionales</taxon>
        <taxon>Halieaceae</taxon>
        <taxon>Seongchinamella</taxon>
    </lineage>
</organism>
<feature type="region of interest" description="Disordered" evidence="1">
    <location>
        <begin position="202"/>
        <end position="248"/>
    </location>
</feature>
<evidence type="ECO:0000256" key="1">
    <source>
        <dbReference type="SAM" id="MobiDB-lite"/>
    </source>
</evidence>
<proteinExistence type="predicted"/>
<feature type="signal peptide" evidence="2">
    <location>
        <begin position="1"/>
        <end position="21"/>
    </location>
</feature>
<sequence>MKRILSGLAVFVSLTSILVVAAPTVQVKGGRTSVELSGEVLDALVSAGCELDRVKPAVIKPGSERIRFPVAGGALDLGAALGEVEHRGGFTLSCSDAVDPNDINVVTLENLRIEALDPNNIQDPNDVTSITALASVENNLFDRIEFLVPGEGGIEVSGNGGKLKLKGYGLTLAPEAAEFLSSTLGIELSSDLVVGDAASQVNIRKEKAETEDEPEESSSKGKGKGKDKEKNKNKDDDDDDDEDESEDD</sequence>
<keyword evidence="2" id="KW-0732">Signal</keyword>
<feature type="chain" id="PRO_5020741697" evidence="2">
    <location>
        <begin position="22"/>
        <end position="248"/>
    </location>
</feature>
<feature type="compositionally biased region" description="Basic and acidic residues" evidence="1">
    <location>
        <begin position="224"/>
        <end position="235"/>
    </location>
</feature>
<evidence type="ECO:0000256" key="2">
    <source>
        <dbReference type="SAM" id="SignalP"/>
    </source>
</evidence>